<evidence type="ECO:0000256" key="1">
    <source>
        <dbReference type="SAM" id="Phobius"/>
    </source>
</evidence>
<proteinExistence type="predicted"/>
<comment type="caution">
    <text evidence="2">The sequence shown here is derived from an EMBL/GenBank/DDBJ whole genome shotgun (WGS) entry which is preliminary data.</text>
</comment>
<evidence type="ECO:0000313" key="2">
    <source>
        <dbReference type="EMBL" id="TFF36216.1"/>
    </source>
</evidence>
<keyword evidence="1" id="KW-0812">Transmembrane</keyword>
<dbReference type="EMBL" id="SOZE01000017">
    <property type="protein sequence ID" value="TFF36216.1"/>
    <property type="molecule type" value="Genomic_DNA"/>
</dbReference>
<dbReference type="AlphaFoldDB" id="A0A4Y8SD02"/>
<organism evidence="2 3">
    <name type="scientific">Mucilaginibacter psychrotolerans</name>
    <dbReference type="NCBI Taxonomy" id="1524096"/>
    <lineage>
        <taxon>Bacteria</taxon>
        <taxon>Pseudomonadati</taxon>
        <taxon>Bacteroidota</taxon>
        <taxon>Sphingobacteriia</taxon>
        <taxon>Sphingobacteriales</taxon>
        <taxon>Sphingobacteriaceae</taxon>
        <taxon>Mucilaginibacter</taxon>
    </lineage>
</organism>
<keyword evidence="1" id="KW-0472">Membrane</keyword>
<keyword evidence="3" id="KW-1185">Reference proteome</keyword>
<evidence type="ECO:0000313" key="3">
    <source>
        <dbReference type="Proteomes" id="UP000297540"/>
    </source>
</evidence>
<name>A0A4Y8SD02_9SPHI</name>
<feature type="transmembrane region" description="Helical" evidence="1">
    <location>
        <begin position="7"/>
        <end position="32"/>
    </location>
</feature>
<keyword evidence="1" id="KW-1133">Transmembrane helix</keyword>
<reference evidence="2 3" key="1">
    <citation type="journal article" date="2017" name="Int. J. Syst. Evol. Microbiol.">
        <title>Mucilaginibacterpsychrotolerans sp. nov., isolated from peatlands.</title>
        <authorList>
            <person name="Deng Y."/>
            <person name="Shen L."/>
            <person name="Xu B."/>
            <person name="Liu Y."/>
            <person name="Gu Z."/>
            <person name="Liu H."/>
            <person name="Zhou Y."/>
        </authorList>
    </citation>
    <scope>NUCLEOTIDE SEQUENCE [LARGE SCALE GENOMIC DNA]</scope>
    <source>
        <strain evidence="2 3">NH7-4</strain>
    </source>
</reference>
<dbReference type="RefSeq" id="WP_133232639.1">
    <property type="nucleotide sequence ID" value="NZ_SOZE01000017.1"/>
</dbReference>
<dbReference type="OrthoDB" id="1004942at2"/>
<accession>A0A4Y8SD02</accession>
<dbReference type="Proteomes" id="UP000297540">
    <property type="component" value="Unassembled WGS sequence"/>
</dbReference>
<gene>
    <name evidence="2" type="ORF">E2R66_16890</name>
</gene>
<sequence>MMIRASALYMVIIIALVIAVLCSAVIVAGYFYRAQYQSSFRNSKLQLNLASATNILLADTANTYQEESRFGLFNEADDSVSVQRKPWGIFDIGIAKAFKQGDTVYNAFTIADAIDTAKWVALYVPDEDRPLSVSGKAFIRGTASIPKAGIREAYVDGNGYEGDKHLVIGRITNSGRELPPLNSKRLKLLDNTIDFPLKANIWVPREDTIKNSFLQPVRYLYLGKNAATLRDIDIEGNLIIASDTTLTIDASASLRNVIVRAPGIVINSGFHGNAQFFATDSVSVGERCVIDYPSCLAVLRRNPLDKGRALISIGNHTVVNGTVAAWQEFKAALLPLIKMGDDVTVKGQVYSQGIVSYKKKNLVYGSIFTGRLLYQNNFSAYENYLIGNKVDAKKLSPYYLSSMLLPSTSNKNKILQWLERK</sequence>
<protein>
    <submittedName>
        <fullName evidence="2">Uncharacterized protein</fullName>
    </submittedName>
</protein>